<feature type="transmembrane region" description="Helical" evidence="8">
    <location>
        <begin position="286"/>
        <end position="310"/>
    </location>
</feature>
<feature type="transmembrane region" description="Helical" evidence="8">
    <location>
        <begin position="469"/>
        <end position="487"/>
    </location>
</feature>
<evidence type="ECO:0000256" key="5">
    <source>
        <dbReference type="ARBA" id="ARBA00022989"/>
    </source>
</evidence>
<evidence type="ECO:0000256" key="2">
    <source>
        <dbReference type="ARBA" id="ARBA00008017"/>
    </source>
</evidence>
<organism evidence="13 14">
    <name type="scientific">Tepidamorphus gemmatus</name>
    <dbReference type="NCBI Taxonomy" id="747076"/>
    <lineage>
        <taxon>Bacteria</taxon>
        <taxon>Pseudomonadati</taxon>
        <taxon>Pseudomonadota</taxon>
        <taxon>Alphaproteobacteria</taxon>
        <taxon>Hyphomicrobiales</taxon>
        <taxon>Tepidamorphaceae</taxon>
        <taxon>Tepidamorphus</taxon>
    </lineage>
</organism>
<reference evidence="13 14" key="1">
    <citation type="submission" date="2019-03" db="EMBL/GenBank/DDBJ databases">
        <title>Genomic Encyclopedia of Type Strains, Phase IV (KMG-IV): sequencing the most valuable type-strain genomes for metagenomic binning, comparative biology and taxonomic classification.</title>
        <authorList>
            <person name="Goeker M."/>
        </authorList>
    </citation>
    <scope>NUCLEOTIDE SEQUENCE [LARGE SCALE GENOMIC DNA]</scope>
    <source>
        <strain evidence="13 14">DSM 19345</strain>
    </source>
</reference>
<dbReference type="Gene3D" id="3.30.70.100">
    <property type="match status" value="1"/>
</dbReference>
<comment type="subcellular location">
    <subcellularLocation>
        <location evidence="1">Cell membrane</location>
        <topology evidence="1">Multi-pass membrane protein</topology>
    </subcellularLocation>
</comment>
<evidence type="ECO:0000256" key="8">
    <source>
        <dbReference type="SAM" id="Phobius"/>
    </source>
</evidence>
<keyword evidence="4 8" id="KW-0812">Transmembrane</keyword>
<dbReference type="AlphaFoldDB" id="A0A4R3MBJ0"/>
<dbReference type="InterPro" id="IPR023408">
    <property type="entry name" value="MscS_beta-dom_sf"/>
</dbReference>
<feature type="domain" description="Mechanosensitive ion channel MscS C-terminal" evidence="12">
    <location>
        <begin position="733"/>
        <end position="816"/>
    </location>
</feature>
<feature type="domain" description="Mechanosensitive ion channel MscS" evidence="10">
    <location>
        <begin position="660"/>
        <end position="725"/>
    </location>
</feature>
<evidence type="ECO:0000256" key="1">
    <source>
        <dbReference type="ARBA" id="ARBA00004651"/>
    </source>
</evidence>
<feature type="transmembrane region" description="Helical" evidence="8">
    <location>
        <begin position="242"/>
        <end position="265"/>
    </location>
</feature>
<comment type="similarity">
    <text evidence="2">Belongs to the MscS (TC 1.A.23) family.</text>
</comment>
<keyword evidence="9" id="KW-0732">Signal</keyword>
<sequence length="876" mass="94287">MIHTLARRGMAGMLALTLIGAASWHSAFAQETVPAPEAAGSATPAPDAAPVEAATPGPPPPDAGLSPELQPLREEVDGWTVELDSMILAVQRPGLRDDQLTALRSRAEEIIGLANGMVMRLQPMLAASRARLDQLGPAPGEGDPPESEQIAAVRAAQTRTVADIDAILKQARLNIVQAEQVIRDVASIRRDRFATALTTRSQSVLNPQLWYDAVAASPRVLRSLRLLIVDSWSVATTRIDTLSALSVALAVIVAALLGIVLRRWLRRLAPPIGDARDVPRLNKLARVAFVVFSDVLAPTVALVVLYMALSANLLLTPRLAELFRGAIVGAALAAFLFGLARALLAPLRPGWRPIPVPDATAAQVGASVAMIGVVVGISAFLDTIHQVTVAPLPLEVARRALTSLLIAILVASALWRLTAGWQQEVPADAETSAGHGRLVWPWTRGLVWLIVVAIFVSLLFGYIALAHFLAIQLVFIVVIIALMWLLIGLTDEIVATMFVAEHRIGKALCAAFGISEQALIQLGLVVNGLARIGIILLGAMMVLLPWGFDTGQWSSWLRSAFFGFTIGDVTISLSTLLMAVVLFLIGIAATRAVQGWLSNRFLPNTRLDRGLRNSISTVVGYAGIIVAALFAASYMGLNLENVALLAGALSVGIGFGLQSIVNNFVSGLILLAERPIKEGDWIVVGSEQGNVRKISIRATEIETFDRATVIVPNSELITSTVKNWMHSSLMGRIDVDIGVGYDSDAEQVRDILLDIARSHPNVLAYPEPRVFFVDFGESALLFRLFAFVGDVNVSLSVRSDIRFAILKRLREADIEIPFPQRDLHIKGIERLMAVAGAAEPEPDMNQDSGSSTGRPDRSDIPEHYRSSATSSRPRNQ</sequence>
<dbReference type="InterPro" id="IPR022249">
    <property type="entry name" value="DUF3772"/>
</dbReference>
<dbReference type="InterPro" id="IPR006685">
    <property type="entry name" value="MscS_channel_2nd"/>
</dbReference>
<keyword evidence="14" id="KW-1185">Reference proteome</keyword>
<evidence type="ECO:0000256" key="4">
    <source>
        <dbReference type="ARBA" id="ARBA00022692"/>
    </source>
</evidence>
<dbReference type="SUPFAM" id="SSF82689">
    <property type="entry name" value="Mechanosensitive channel protein MscS (YggB), C-terminal domain"/>
    <property type="match status" value="1"/>
</dbReference>
<dbReference type="InterPro" id="IPR011066">
    <property type="entry name" value="MscS_channel_C_sf"/>
</dbReference>
<evidence type="ECO:0000259" key="10">
    <source>
        <dbReference type="Pfam" id="PF00924"/>
    </source>
</evidence>
<keyword evidence="3" id="KW-1003">Cell membrane</keyword>
<feature type="transmembrane region" description="Helical" evidence="8">
    <location>
        <begin position="560"/>
        <end position="593"/>
    </location>
</feature>
<dbReference type="InterPro" id="IPR052702">
    <property type="entry name" value="MscS-like_channel"/>
</dbReference>
<keyword evidence="6 8" id="KW-0472">Membrane</keyword>
<dbReference type="Pfam" id="PF00924">
    <property type="entry name" value="MS_channel_2nd"/>
    <property type="match status" value="1"/>
</dbReference>
<evidence type="ECO:0000256" key="6">
    <source>
        <dbReference type="ARBA" id="ARBA00023136"/>
    </source>
</evidence>
<evidence type="ECO:0000256" key="3">
    <source>
        <dbReference type="ARBA" id="ARBA00022475"/>
    </source>
</evidence>
<dbReference type="Pfam" id="PF21082">
    <property type="entry name" value="MS_channel_3rd"/>
    <property type="match status" value="1"/>
</dbReference>
<dbReference type="Gene3D" id="1.10.287.1260">
    <property type="match status" value="1"/>
</dbReference>
<dbReference type="PANTHER" id="PTHR30347:SF9">
    <property type="entry name" value="MINICONDUCTANCE MECHANOSENSITIVE CHANNEL MSCM"/>
    <property type="match status" value="1"/>
</dbReference>
<dbReference type="Pfam" id="PF12607">
    <property type="entry name" value="DUF3772"/>
    <property type="match status" value="1"/>
</dbReference>
<dbReference type="SUPFAM" id="SSF50182">
    <property type="entry name" value="Sm-like ribonucleoproteins"/>
    <property type="match status" value="1"/>
</dbReference>
<feature type="region of interest" description="Disordered" evidence="7">
    <location>
        <begin position="836"/>
        <end position="876"/>
    </location>
</feature>
<dbReference type="PANTHER" id="PTHR30347">
    <property type="entry name" value="POTASSIUM CHANNEL RELATED"/>
    <property type="match status" value="1"/>
</dbReference>
<feature type="chain" id="PRO_5020305402" evidence="9">
    <location>
        <begin position="30"/>
        <end position="876"/>
    </location>
</feature>
<dbReference type="EMBL" id="SMAK01000005">
    <property type="protein sequence ID" value="TCT10706.1"/>
    <property type="molecule type" value="Genomic_DNA"/>
</dbReference>
<evidence type="ECO:0000256" key="7">
    <source>
        <dbReference type="SAM" id="MobiDB-lite"/>
    </source>
</evidence>
<dbReference type="GO" id="GO:0005886">
    <property type="term" value="C:plasma membrane"/>
    <property type="evidence" value="ECO:0007669"/>
    <property type="project" value="UniProtKB-SubCell"/>
</dbReference>
<dbReference type="SUPFAM" id="SSF82861">
    <property type="entry name" value="Mechanosensitive channel protein MscS (YggB), transmembrane region"/>
    <property type="match status" value="1"/>
</dbReference>
<dbReference type="Proteomes" id="UP000295678">
    <property type="component" value="Unassembled WGS sequence"/>
</dbReference>
<gene>
    <name evidence="13" type="ORF">EDC22_105206</name>
</gene>
<dbReference type="GO" id="GO:0008381">
    <property type="term" value="F:mechanosensitive monoatomic ion channel activity"/>
    <property type="evidence" value="ECO:0007669"/>
    <property type="project" value="UniProtKB-ARBA"/>
</dbReference>
<comment type="caution">
    <text evidence="13">The sequence shown here is derived from an EMBL/GenBank/DDBJ whole genome shotgun (WGS) entry which is preliminary data.</text>
</comment>
<dbReference type="Gene3D" id="2.30.30.60">
    <property type="match status" value="1"/>
</dbReference>
<proteinExistence type="inferred from homology"/>
<feature type="compositionally biased region" description="Basic and acidic residues" evidence="7">
    <location>
        <begin position="854"/>
        <end position="865"/>
    </location>
</feature>
<dbReference type="InterPro" id="IPR049278">
    <property type="entry name" value="MS_channel_C"/>
</dbReference>
<feature type="transmembrane region" description="Helical" evidence="8">
    <location>
        <begin position="322"/>
        <end position="344"/>
    </location>
</feature>
<protein>
    <submittedName>
        <fullName evidence="13">Small-conductance mechanosensitive channel</fullName>
    </submittedName>
</protein>
<evidence type="ECO:0000313" key="14">
    <source>
        <dbReference type="Proteomes" id="UP000295678"/>
    </source>
</evidence>
<feature type="transmembrane region" description="Helical" evidence="8">
    <location>
        <begin position="529"/>
        <end position="548"/>
    </location>
</feature>
<accession>A0A4R3MBJ0</accession>
<dbReference type="InterPro" id="IPR010920">
    <property type="entry name" value="LSM_dom_sf"/>
</dbReference>
<evidence type="ECO:0000259" key="12">
    <source>
        <dbReference type="Pfam" id="PF21082"/>
    </source>
</evidence>
<feature type="transmembrane region" description="Helical" evidence="8">
    <location>
        <begin position="614"/>
        <end position="637"/>
    </location>
</feature>
<feature type="domain" description="DUF3772" evidence="11">
    <location>
        <begin position="168"/>
        <end position="227"/>
    </location>
</feature>
<feature type="signal peptide" evidence="9">
    <location>
        <begin position="1"/>
        <end position="29"/>
    </location>
</feature>
<name>A0A4R3MBJ0_9HYPH</name>
<feature type="compositionally biased region" description="Polar residues" evidence="7">
    <location>
        <begin position="866"/>
        <end position="876"/>
    </location>
</feature>
<dbReference type="InterPro" id="IPR011014">
    <property type="entry name" value="MscS_channel_TM-2"/>
</dbReference>
<feature type="transmembrane region" description="Helical" evidence="8">
    <location>
        <begin position="445"/>
        <end position="463"/>
    </location>
</feature>
<evidence type="ECO:0000256" key="9">
    <source>
        <dbReference type="SAM" id="SignalP"/>
    </source>
</evidence>
<feature type="compositionally biased region" description="Low complexity" evidence="7">
    <location>
        <begin position="38"/>
        <end position="55"/>
    </location>
</feature>
<evidence type="ECO:0000313" key="13">
    <source>
        <dbReference type="EMBL" id="TCT10706.1"/>
    </source>
</evidence>
<feature type="transmembrane region" description="Helical" evidence="8">
    <location>
        <begin position="643"/>
        <end position="671"/>
    </location>
</feature>
<dbReference type="RefSeq" id="WP_165926863.1">
    <property type="nucleotide sequence ID" value="NZ_SMAK01000005.1"/>
</dbReference>
<feature type="transmembrane region" description="Helical" evidence="8">
    <location>
        <begin position="364"/>
        <end position="384"/>
    </location>
</feature>
<evidence type="ECO:0000259" key="11">
    <source>
        <dbReference type="Pfam" id="PF12607"/>
    </source>
</evidence>
<keyword evidence="5 8" id="KW-1133">Transmembrane helix</keyword>
<feature type="region of interest" description="Disordered" evidence="7">
    <location>
        <begin position="35"/>
        <end position="68"/>
    </location>
</feature>